<comment type="caution">
    <text evidence="2">The sequence shown here is derived from an EMBL/GenBank/DDBJ whole genome shotgun (WGS) entry which is preliminary data.</text>
</comment>
<evidence type="ECO:0000313" key="3">
    <source>
        <dbReference type="Proteomes" id="UP001444661"/>
    </source>
</evidence>
<dbReference type="EMBL" id="JAQQWK010000006">
    <property type="protein sequence ID" value="KAK8039612.1"/>
    <property type="molecule type" value="Genomic_DNA"/>
</dbReference>
<keyword evidence="3" id="KW-1185">Reference proteome</keyword>
<organism evidence="2 3">
    <name type="scientific">Apiospora rasikravindrae</name>
    <dbReference type="NCBI Taxonomy" id="990691"/>
    <lineage>
        <taxon>Eukaryota</taxon>
        <taxon>Fungi</taxon>
        <taxon>Dikarya</taxon>
        <taxon>Ascomycota</taxon>
        <taxon>Pezizomycotina</taxon>
        <taxon>Sordariomycetes</taxon>
        <taxon>Xylariomycetidae</taxon>
        <taxon>Amphisphaeriales</taxon>
        <taxon>Apiosporaceae</taxon>
        <taxon>Apiospora</taxon>
    </lineage>
</organism>
<sequence length="167" mass="18936">MRIKEASFCPELVDGHFVERPDGSFEFKQGYVDYVNNYKPSLASDFKIESKNWLVERKRLTKSERRKAALVKKRKLAASKSTKKGQENLMPRDEPTVDTSDPESELLALGNFQGPTISYHDDGEKELGPTDAPVEDRTGTAGWCWTLHQDHAIELQTMASPCPHRVE</sequence>
<evidence type="ECO:0000256" key="1">
    <source>
        <dbReference type="SAM" id="MobiDB-lite"/>
    </source>
</evidence>
<accession>A0ABR1SZ58</accession>
<gene>
    <name evidence="2" type="ORF">PG993_008023</name>
</gene>
<evidence type="ECO:0000313" key="2">
    <source>
        <dbReference type="EMBL" id="KAK8039612.1"/>
    </source>
</evidence>
<feature type="region of interest" description="Disordered" evidence="1">
    <location>
        <begin position="71"/>
        <end position="103"/>
    </location>
</feature>
<dbReference type="Proteomes" id="UP001444661">
    <property type="component" value="Unassembled WGS sequence"/>
</dbReference>
<feature type="compositionally biased region" description="Basic and acidic residues" evidence="1">
    <location>
        <begin position="84"/>
        <end position="95"/>
    </location>
</feature>
<feature type="compositionally biased region" description="Basic residues" evidence="1">
    <location>
        <begin position="71"/>
        <end position="83"/>
    </location>
</feature>
<proteinExistence type="predicted"/>
<name>A0ABR1SZ58_9PEZI</name>
<protein>
    <submittedName>
        <fullName evidence="2">Uncharacterized protein</fullName>
    </submittedName>
</protein>
<reference evidence="2 3" key="1">
    <citation type="submission" date="2023-01" db="EMBL/GenBank/DDBJ databases">
        <title>Analysis of 21 Apiospora genomes using comparative genomics revels a genus with tremendous synthesis potential of carbohydrate active enzymes and secondary metabolites.</title>
        <authorList>
            <person name="Sorensen T."/>
        </authorList>
    </citation>
    <scope>NUCLEOTIDE SEQUENCE [LARGE SCALE GENOMIC DNA]</scope>
    <source>
        <strain evidence="2 3">CBS 33761</strain>
    </source>
</reference>